<comment type="caution">
    <text evidence="1">The sequence shown here is derived from an EMBL/GenBank/DDBJ whole genome shotgun (WGS) entry which is preliminary data.</text>
</comment>
<evidence type="ECO:0000313" key="2">
    <source>
        <dbReference type="Proteomes" id="UP000474777"/>
    </source>
</evidence>
<reference evidence="1 2" key="1">
    <citation type="submission" date="2020-02" db="EMBL/GenBank/DDBJ databases">
        <authorList>
            <person name="Kim M.K."/>
        </authorList>
    </citation>
    <scope>NUCLEOTIDE SEQUENCE [LARGE SCALE GENOMIC DNA]</scope>
    <source>
        <strain evidence="1 2">BT327</strain>
    </source>
</reference>
<organism evidence="1 2">
    <name type="scientific">Pontibacter burrus</name>
    <dbReference type="NCBI Taxonomy" id="2704466"/>
    <lineage>
        <taxon>Bacteria</taxon>
        <taxon>Pseudomonadati</taxon>
        <taxon>Bacteroidota</taxon>
        <taxon>Cytophagia</taxon>
        <taxon>Cytophagales</taxon>
        <taxon>Hymenobacteraceae</taxon>
        <taxon>Pontibacter</taxon>
    </lineage>
</organism>
<accession>A0A6B3LWL3</accession>
<keyword evidence="2" id="KW-1185">Reference proteome</keyword>
<protein>
    <submittedName>
        <fullName evidence="1">Uncharacterized protein</fullName>
    </submittedName>
</protein>
<name>A0A6B3LWL3_9BACT</name>
<dbReference type="EMBL" id="JAAGWD010000008">
    <property type="protein sequence ID" value="NEM99335.1"/>
    <property type="molecule type" value="Genomic_DNA"/>
</dbReference>
<dbReference type="AlphaFoldDB" id="A0A6B3LWL3"/>
<proteinExistence type="predicted"/>
<evidence type="ECO:0000313" key="1">
    <source>
        <dbReference type="EMBL" id="NEM99335.1"/>
    </source>
</evidence>
<dbReference type="RefSeq" id="WP_163916399.1">
    <property type="nucleotide sequence ID" value="NZ_JAAGWD010000008.1"/>
</dbReference>
<dbReference type="Proteomes" id="UP000474777">
    <property type="component" value="Unassembled WGS sequence"/>
</dbReference>
<sequence length="81" mass="9524">MIRKKEFVHFLSVFESGEMGLEIGDIHLYYHVNENELQVISEFKVSLFYDKYYNDSVSELTMNLVSGTTEFKEMLALFQIS</sequence>
<gene>
    <name evidence="1" type="ORF">GXP69_16670</name>
</gene>